<evidence type="ECO:0000313" key="9">
    <source>
        <dbReference type="EMBL" id="WNB18595.1"/>
    </source>
</evidence>
<evidence type="ECO:0000256" key="4">
    <source>
        <dbReference type="ARBA" id="ARBA00023004"/>
    </source>
</evidence>
<keyword evidence="2" id="KW-0001">2Fe-2S</keyword>
<name>A0AA51RDI1_9BACT</name>
<evidence type="ECO:0000256" key="3">
    <source>
        <dbReference type="ARBA" id="ARBA00022723"/>
    </source>
</evidence>
<dbReference type="InterPro" id="IPR001041">
    <property type="entry name" value="2Fe-2S_ferredoxin-type"/>
</dbReference>
<gene>
    <name evidence="9" type="ORF">QYS47_04735</name>
    <name evidence="8" type="ORF">QYS48_13650</name>
</gene>
<evidence type="ECO:0000256" key="6">
    <source>
        <dbReference type="ARBA" id="ARBA00034078"/>
    </source>
</evidence>
<protein>
    <submittedName>
        <fullName evidence="8">2Fe-2S iron-sulfur cluster-binding protein</fullName>
    </submittedName>
</protein>
<dbReference type="PANTHER" id="PTHR23426">
    <property type="entry name" value="FERREDOXIN/ADRENODOXIN"/>
    <property type="match status" value="1"/>
</dbReference>
<dbReference type="CDD" id="cd00207">
    <property type="entry name" value="fer2"/>
    <property type="match status" value="1"/>
</dbReference>
<dbReference type="InterPro" id="IPR001055">
    <property type="entry name" value="Adrenodoxin-like"/>
</dbReference>
<dbReference type="GO" id="GO:0140647">
    <property type="term" value="P:P450-containing electron transport chain"/>
    <property type="evidence" value="ECO:0007669"/>
    <property type="project" value="InterPro"/>
</dbReference>
<keyword evidence="5" id="KW-0411">Iron-sulfur</keyword>
<keyword evidence="10" id="KW-1185">Reference proteome</keyword>
<keyword evidence="4" id="KW-0408">Iron</keyword>
<dbReference type="GO" id="GO:0051537">
    <property type="term" value="F:2 iron, 2 sulfur cluster binding"/>
    <property type="evidence" value="ECO:0007669"/>
    <property type="project" value="UniProtKB-KW"/>
</dbReference>
<dbReference type="Proteomes" id="UP001232019">
    <property type="component" value="Chromosome"/>
</dbReference>
<organism evidence="8 10">
    <name type="scientific">Marivirga arenosa</name>
    <dbReference type="NCBI Taxonomy" id="3059076"/>
    <lineage>
        <taxon>Bacteria</taxon>
        <taxon>Pseudomonadati</taxon>
        <taxon>Bacteroidota</taxon>
        <taxon>Cytophagia</taxon>
        <taxon>Cytophagales</taxon>
        <taxon>Marivirgaceae</taxon>
        <taxon>Marivirga</taxon>
    </lineage>
</organism>
<dbReference type="SUPFAM" id="SSF54292">
    <property type="entry name" value="2Fe-2S ferredoxin-like"/>
    <property type="match status" value="1"/>
</dbReference>
<evidence type="ECO:0000256" key="5">
    <source>
        <dbReference type="ARBA" id="ARBA00023014"/>
    </source>
</evidence>
<dbReference type="RefSeq" id="WP_308357285.1">
    <property type="nucleotide sequence ID" value="NZ_CP129968.2"/>
</dbReference>
<dbReference type="Proteomes" id="UP001244443">
    <property type="component" value="Chromosome"/>
</dbReference>
<evidence type="ECO:0000259" key="7">
    <source>
        <dbReference type="PROSITE" id="PS51085"/>
    </source>
</evidence>
<evidence type="ECO:0000313" key="8">
    <source>
        <dbReference type="EMBL" id="WMN07205.1"/>
    </source>
</evidence>
<accession>A0AA51RDI1</accession>
<dbReference type="PROSITE" id="PS51085">
    <property type="entry name" value="2FE2S_FER_2"/>
    <property type="match status" value="1"/>
</dbReference>
<evidence type="ECO:0000256" key="2">
    <source>
        <dbReference type="ARBA" id="ARBA00022714"/>
    </source>
</evidence>
<dbReference type="AlphaFoldDB" id="A0AA51RDI1"/>
<feature type="domain" description="2Fe-2S ferredoxin-type" evidence="7">
    <location>
        <begin position="2"/>
        <end position="107"/>
    </location>
</feature>
<proteinExistence type="inferred from homology"/>
<dbReference type="GO" id="GO:0009055">
    <property type="term" value="F:electron transfer activity"/>
    <property type="evidence" value="ECO:0007669"/>
    <property type="project" value="TreeGrafter"/>
</dbReference>
<dbReference type="InterPro" id="IPR012675">
    <property type="entry name" value="Beta-grasp_dom_sf"/>
</dbReference>
<dbReference type="InterPro" id="IPR036010">
    <property type="entry name" value="2Fe-2S_ferredoxin-like_sf"/>
</dbReference>
<dbReference type="Gene3D" id="3.10.20.30">
    <property type="match status" value="1"/>
</dbReference>
<dbReference type="PRINTS" id="PR00355">
    <property type="entry name" value="ADRENODOXIN"/>
</dbReference>
<sequence length="110" mass="12147">MSDIKIKVQDYSGEVKELEAPTDMGLSLMEFLKANEYPILATCGGMALCATCHVKVEEGMDALNEPGDQEMDQLDILPNAEFNSRLACQLRLHPDMDGLSIRLAADEDQE</sequence>
<dbReference type="KEGG" id="marp:QYS47_04735"/>
<accession>A0AA51ZXM5</accession>
<keyword evidence="3" id="KW-0479">Metal-binding</keyword>
<dbReference type="Pfam" id="PF00111">
    <property type="entry name" value="Fer2"/>
    <property type="match status" value="1"/>
</dbReference>
<evidence type="ECO:0000256" key="1">
    <source>
        <dbReference type="ARBA" id="ARBA00010914"/>
    </source>
</evidence>
<dbReference type="PANTHER" id="PTHR23426:SF65">
    <property type="entry name" value="FERREDOXIN-2, MITOCHONDRIAL"/>
    <property type="match status" value="1"/>
</dbReference>
<comment type="cofactor">
    <cofactor evidence="6">
        <name>[2Fe-2S] cluster</name>
        <dbReference type="ChEBI" id="CHEBI:190135"/>
    </cofactor>
</comment>
<dbReference type="EMBL" id="CP129970">
    <property type="protein sequence ID" value="WMN07205.1"/>
    <property type="molecule type" value="Genomic_DNA"/>
</dbReference>
<comment type="similarity">
    <text evidence="1">Belongs to the adrenodoxin/putidaredoxin family.</text>
</comment>
<reference evidence="8 10" key="1">
    <citation type="submission" date="2023-08" db="EMBL/GenBank/DDBJ databases">
        <title>Comparative genomics and taxonomic characterization of three novel marine species of genus Marivirga.</title>
        <authorList>
            <person name="Muhammad N."/>
            <person name="Kim S.-G."/>
        </authorList>
    </citation>
    <scope>NUCLEOTIDE SEQUENCE [LARGE SCALE GENOMIC DNA]</scope>
    <source>
        <strain evidence="8 10">ABR2-2</strain>
        <strain evidence="9">BKB1-2</strain>
    </source>
</reference>
<dbReference type="GO" id="GO:0046872">
    <property type="term" value="F:metal ion binding"/>
    <property type="evidence" value="ECO:0007669"/>
    <property type="project" value="UniProtKB-KW"/>
</dbReference>
<dbReference type="EMBL" id="CP129968">
    <property type="protein sequence ID" value="WNB18595.1"/>
    <property type="molecule type" value="Genomic_DNA"/>
</dbReference>
<evidence type="ECO:0000313" key="10">
    <source>
        <dbReference type="Proteomes" id="UP001244443"/>
    </source>
</evidence>